<proteinExistence type="predicted"/>
<sequence length="178" mass="21227">MKKGGIIILIEMSRQLFDSLEDYHLVRACFDPIIPMIRGKDASVKEQVYHQLNTSQQALFLFNAYYNHACHSTEEMYWWSAYYFAQPKTWQEIKGALKYFKAAEMHDLLEKVESTFITRDYPKKLEQFSIAYNDLEKDIELFQIFQEHNNHFQEISPATLKQIGLYIRKNPNEFIRLV</sequence>
<name>A0ABZ2CG75_9BACI</name>
<dbReference type="RefSeq" id="WP_338449907.1">
    <property type="nucleotide sequence ID" value="NZ_CP137640.1"/>
</dbReference>
<evidence type="ECO:0000313" key="2">
    <source>
        <dbReference type="Proteomes" id="UP001357223"/>
    </source>
</evidence>
<organism evidence="1 2">
    <name type="scientific">Niallia oryzisoli</name>
    <dbReference type="NCBI Taxonomy" id="1737571"/>
    <lineage>
        <taxon>Bacteria</taxon>
        <taxon>Bacillati</taxon>
        <taxon>Bacillota</taxon>
        <taxon>Bacilli</taxon>
        <taxon>Bacillales</taxon>
        <taxon>Bacillaceae</taxon>
        <taxon>Niallia</taxon>
    </lineage>
</organism>
<dbReference type="Proteomes" id="UP001357223">
    <property type="component" value="Chromosome"/>
</dbReference>
<dbReference type="EMBL" id="CP137640">
    <property type="protein sequence ID" value="WVX80977.1"/>
    <property type="molecule type" value="Genomic_DNA"/>
</dbReference>
<accession>A0ABZ2CG75</accession>
<gene>
    <name evidence="1" type="ORF">R4Z09_27795</name>
</gene>
<dbReference type="Gene3D" id="1.20.1420.60">
    <property type="match status" value="1"/>
</dbReference>
<keyword evidence="2" id="KW-1185">Reference proteome</keyword>
<protein>
    <submittedName>
        <fullName evidence="1">Uncharacterized protein</fullName>
    </submittedName>
</protein>
<evidence type="ECO:0000313" key="1">
    <source>
        <dbReference type="EMBL" id="WVX80977.1"/>
    </source>
</evidence>
<reference evidence="1 2" key="1">
    <citation type="submission" date="2023-10" db="EMBL/GenBank/DDBJ databases">
        <title>Niallia locisalis sp.nov. isolated from a salt pond sample.</title>
        <authorList>
            <person name="Li X.-J."/>
            <person name="Dong L."/>
        </authorList>
    </citation>
    <scope>NUCLEOTIDE SEQUENCE [LARGE SCALE GENOMIC DNA]</scope>
    <source>
        <strain evidence="1 2">DSM 29761</strain>
    </source>
</reference>